<reference evidence="1 2" key="1">
    <citation type="submission" date="2021-06" db="EMBL/GenBank/DDBJ databases">
        <authorList>
            <person name="Palmer J.M."/>
        </authorList>
    </citation>
    <scope>NUCLEOTIDE SEQUENCE [LARGE SCALE GENOMIC DNA]</scope>
    <source>
        <strain evidence="1 2">AS_MEX2019</strain>
        <tissue evidence="1">Muscle</tissue>
    </source>
</reference>
<dbReference type="Proteomes" id="UP001469553">
    <property type="component" value="Unassembled WGS sequence"/>
</dbReference>
<protein>
    <submittedName>
        <fullName evidence="1">Uncharacterized protein</fullName>
    </submittedName>
</protein>
<gene>
    <name evidence="1" type="ORF">AMECASPLE_022205</name>
</gene>
<sequence>MTSERNPCSHYQKETQLSQEKKFSFRQMAEHKCCGLRTSTKSMFARCWSTARVNKHESYRTTRLLLCNLHMVLGAPLAFAADRTGPDRS</sequence>
<proteinExistence type="predicted"/>
<organism evidence="1 2">
    <name type="scientific">Ameca splendens</name>
    <dbReference type="NCBI Taxonomy" id="208324"/>
    <lineage>
        <taxon>Eukaryota</taxon>
        <taxon>Metazoa</taxon>
        <taxon>Chordata</taxon>
        <taxon>Craniata</taxon>
        <taxon>Vertebrata</taxon>
        <taxon>Euteleostomi</taxon>
        <taxon>Actinopterygii</taxon>
        <taxon>Neopterygii</taxon>
        <taxon>Teleostei</taxon>
        <taxon>Neoteleostei</taxon>
        <taxon>Acanthomorphata</taxon>
        <taxon>Ovalentaria</taxon>
        <taxon>Atherinomorphae</taxon>
        <taxon>Cyprinodontiformes</taxon>
        <taxon>Goodeidae</taxon>
        <taxon>Ameca</taxon>
    </lineage>
</organism>
<evidence type="ECO:0000313" key="2">
    <source>
        <dbReference type="Proteomes" id="UP001469553"/>
    </source>
</evidence>
<name>A0ABV1AAZ4_9TELE</name>
<evidence type="ECO:0000313" key="1">
    <source>
        <dbReference type="EMBL" id="MEQ2315426.1"/>
    </source>
</evidence>
<dbReference type="EMBL" id="JAHRIP010086602">
    <property type="protein sequence ID" value="MEQ2315426.1"/>
    <property type="molecule type" value="Genomic_DNA"/>
</dbReference>
<keyword evidence="2" id="KW-1185">Reference proteome</keyword>
<comment type="caution">
    <text evidence="1">The sequence shown here is derived from an EMBL/GenBank/DDBJ whole genome shotgun (WGS) entry which is preliminary data.</text>
</comment>
<accession>A0ABV1AAZ4</accession>